<evidence type="ECO:0000256" key="5">
    <source>
        <dbReference type="SAM" id="MobiDB-lite"/>
    </source>
</evidence>
<organism evidence="8 9">
    <name type="scientific">Defluviicoccus vanus</name>
    <dbReference type="NCBI Taxonomy" id="111831"/>
    <lineage>
        <taxon>Bacteria</taxon>
        <taxon>Pseudomonadati</taxon>
        <taxon>Pseudomonadota</taxon>
        <taxon>Alphaproteobacteria</taxon>
        <taxon>Rhodospirillales</taxon>
        <taxon>Rhodospirillaceae</taxon>
        <taxon>Defluviicoccus</taxon>
    </lineage>
</organism>
<dbReference type="SUPFAM" id="SSF51126">
    <property type="entry name" value="Pectin lyase-like"/>
    <property type="match status" value="1"/>
</dbReference>
<dbReference type="InterPro" id="IPR000719">
    <property type="entry name" value="Prot_kinase_dom"/>
</dbReference>
<dbReference type="PANTHER" id="PTHR43289">
    <property type="entry name" value="MITOGEN-ACTIVATED PROTEIN KINASE KINASE KINASE 20-RELATED"/>
    <property type="match status" value="1"/>
</dbReference>
<dbReference type="InterPro" id="IPR011050">
    <property type="entry name" value="Pectin_lyase_fold/virulence"/>
</dbReference>
<evidence type="ECO:0000256" key="6">
    <source>
        <dbReference type="SAM" id="Phobius"/>
    </source>
</evidence>
<dbReference type="InterPro" id="IPR011009">
    <property type="entry name" value="Kinase-like_dom_sf"/>
</dbReference>
<evidence type="ECO:0000313" key="8">
    <source>
        <dbReference type="EMBL" id="QNT69804.1"/>
    </source>
</evidence>
<evidence type="ECO:0000313" key="9">
    <source>
        <dbReference type="Proteomes" id="UP000516369"/>
    </source>
</evidence>
<dbReference type="GO" id="GO:0004674">
    <property type="term" value="F:protein serine/threonine kinase activity"/>
    <property type="evidence" value="ECO:0007669"/>
    <property type="project" value="TreeGrafter"/>
</dbReference>
<evidence type="ECO:0000256" key="1">
    <source>
        <dbReference type="ARBA" id="ARBA00022679"/>
    </source>
</evidence>
<dbReference type="InterPro" id="IPR008271">
    <property type="entry name" value="Ser/Thr_kinase_AS"/>
</dbReference>
<keyword evidence="9" id="KW-1185">Reference proteome</keyword>
<dbReference type="SMART" id="SM00220">
    <property type="entry name" value="S_TKc"/>
    <property type="match status" value="1"/>
</dbReference>
<dbReference type="PANTHER" id="PTHR43289:SF34">
    <property type="entry name" value="SERINE_THREONINE-PROTEIN KINASE YBDM-RELATED"/>
    <property type="match status" value="1"/>
</dbReference>
<keyword evidence="6" id="KW-0812">Transmembrane</keyword>
<dbReference type="PROSITE" id="PS00108">
    <property type="entry name" value="PROTEIN_KINASE_ST"/>
    <property type="match status" value="1"/>
</dbReference>
<feature type="region of interest" description="Disordered" evidence="5">
    <location>
        <begin position="1"/>
        <end position="26"/>
    </location>
</feature>
<dbReference type="CDD" id="cd14014">
    <property type="entry name" value="STKc_PknB_like"/>
    <property type="match status" value="1"/>
</dbReference>
<dbReference type="Pfam" id="PF00069">
    <property type="entry name" value="Pkinase"/>
    <property type="match status" value="1"/>
</dbReference>
<keyword evidence="6" id="KW-0472">Membrane</keyword>
<reference evidence="8 9" key="1">
    <citation type="submission" date="2020-05" db="EMBL/GenBank/DDBJ databases">
        <title>Complete closed genome sequence of Defluviicoccus vanus.</title>
        <authorList>
            <person name="Bessarab I."/>
            <person name="Arumugam K."/>
            <person name="Maszenan A.M."/>
            <person name="Seviour R.J."/>
            <person name="Williams R.B."/>
        </authorList>
    </citation>
    <scope>NUCLEOTIDE SEQUENCE [LARGE SCALE GENOMIC DNA]</scope>
    <source>
        <strain evidence="8 9">Ben 114</strain>
    </source>
</reference>
<keyword evidence="6" id="KW-1133">Transmembrane helix</keyword>
<evidence type="ECO:0000256" key="3">
    <source>
        <dbReference type="ARBA" id="ARBA00022777"/>
    </source>
</evidence>
<protein>
    <submittedName>
        <fullName evidence="8">Right-handed parallel beta-helix repeat-containing protein</fullName>
    </submittedName>
</protein>
<dbReference type="InterPro" id="IPR006626">
    <property type="entry name" value="PbH1"/>
</dbReference>
<keyword evidence="3" id="KW-0418">Kinase</keyword>
<dbReference type="EMBL" id="CP053923">
    <property type="protein sequence ID" value="QNT69804.1"/>
    <property type="molecule type" value="Genomic_DNA"/>
</dbReference>
<name>A0A7H1N268_9PROT</name>
<dbReference type="InterPro" id="IPR012334">
    <property type="entry name" value="Pectin_lyas_fold"/>
</dbReference>
<evidence type="ECO:0000256" key="4">
    <source>
        <dbReference type="ARBA" id="ARBA00022840"/>
    </source>
</evidence>
<evidence type="ECO:0000256" key="2">
    <source>
        <dbReference type="ARBA" id="ARBA00022741"/>
    </source>
</evidence>
<dbReference type="Gene3D" id="2.160.20.10">
    <property type="entry name" value="Single-stranded right-handed beta-helix, Pectin lyase-like"/>
    <property type="match status" value="2"/>
</dbReference>
<dbReference type="GO" id="GO:0005524">
    <property type="term" value="F:ATP binding"/>
    <property type="evidence" value="ECO:0007669"/>
    <property type="project" value="UniProtKB-KW"/>
</dbReference>
<dbReference type="SMART" id="SM00710">
    <property type="entry name" value="PbH1"/>
    <property type="match status" value="5"/>
</dbReference>
<sequence length="685" mass="71840">MDAPSLSSSASSRPNSPESPPTLAALPRRYLIEADVRRAATAPDAPPRLRMNGSDTETGRPVFIKLSIDGNAIRREAAILAQLDHPALARMIDWGMHAGGGYLALDLVPGASLERRLRDDGPARSTRQVRPMLLALANALDAVHRAGILHRDLKPANIIVRADGTPVIIDFGAARGSSSSEDEARAEDFATDGYAAPEQYQIDGVEGPWTDIYALAAIAYRIVTGAPPPPAPLRLGEVGEQLPALDRLSAADPALAAAVTRGLSLDPHVRPHDIAAWRATLLSPGGIDDERVLAEPILQAEDLEAKSEQELANNPSEDPPTLRITRTPSGIGTPFAPITPHVAAAAKGGRSSMLSRVLLVLLAVALAIPAIGWLLEPSYRRQVLKEWTVDSKGTGDTRTISEAIAQAPNGAHIRIEPGTYAESIALDRPMLLEAADTSAPPIIAPIAGPCLTVRGDGIVVRSLEIRGMPLAAKPAELTANPAAASEDPLASEACVIVSSGAPELNGNRISAQAGPAIEVKDGAVPVIRGNSISNTPVAAIRIGSGAQPSVEHNNIDDSGSVLFISGGGGRLSHNIIRNARTSAIQVASGARPEIVDNNIERPAEAGIYIYDDGNGRISGNEIVGARLSGVVVAGGSPDISATQSPVRVNTASWCWKMVVDVSSTTRCVTTRDMQLSSPKAKWRKQ</sequence>
<dbReference type="SUPFAM" id="SSF56112">
    <property type="entry name" value="Protein kinase-like (PK-like)"/>
    <property type="match status" value="1"/>
</dbReference>
<gene>
    <name evidence="8" type="ORF">HQ394_11375</name>
</gene>
<dbReference type="AlphaFoldDB" id="A0A7H1N268"/>
<dbReference type="KEGG" id="dvn:HQ394_11375"/>
<feature type="transmembrane region" description="Helical" evidence="6">
    <location>
        <begin position="357"/>
        <end position="375"/>
    </location>
</feature>
<dbReference type="Proteomes" id="UP000516369">
    <property type="component" value="Chromosome"/>
</dbReference>
<keyword evidence="4" id="KW-0067">ATP-binding</keyword>
<dbReference type="Gene3D" id="1.10.510.10">
    <property type="entry name" value="Transferase(Phosphotransferase) domain 1"/>
    <property type="match status" value="1"/>
</dbReference>
<evidence type="ECO:0000259" key="7">
    <source>
        <dbReference type="PROSITE" id="PS50011"/>
    </source>
</evidence>
<dbReference type="PROSITE" id="PS50011">
    <property type="entry name" value="PROTEIN_KINASE_DOM"/>
    <property type="match status" value="1"/>
</dbReference>
<keyword evidence="2" id="KW-0547">Nucleotide-binding</keyword>
<feature type="domain" description="Protein kinase" evidence="7">
    <location>
        <begin position="1"/>
        <end position="282"/>
    </location>
</feature>
<accession>A0A7H1N268</accession>
<feature type="compositionally biased region" description="Low complexity" evidence="5">
    <location>
        <begin position="1"/>
        <end position="16"/>
    </location>
</feature>
<dbReference type="InterPro" id="IPR039448">
    <property type="entry name" value="Beta_helix"/>
</dbReference>
<dbReference type="Pfam" id="PF13229">
    <property type="entry name" value="Beta_helix"/>
    <property type="match status" value="1"/>
</dbReference>
<proteinExistence type="predicted"/>
<keyword evidence="1" id="KW-0808">Transferase</keyword>